<keyword evidence="3 7" id="KW-0812">Transmembrane</keyword>
<dbReference type="KEGG" id="salk:FBQ74_11850"/>
<evidence type="ECO:0000256" key="4">
    <source>
        <dbReference type="ARBA" id="ARBA00022737"/>
    </source>
</evidence>
<dbReference type="InterPro" id="IPR036721">
    <property type="entry name" value="RCK_C_sf"/>
</dbReference>
<dbReference type="PANTHER" id="PTHR43652:SF2">
    <property type="entry name" value="BASIC AMINO ACID ANTIPORTER YFCC-RELATED"/>
    <property type="match status" value="1"/>
</dbReference>
<feature type="transmembrane region" description="Helical" evidence="7">
    <location>
        <begin position="500"/>
        <end position="533"/>
    </location>
</feature>
<keyword evidence="6 7" id="KW-0472">Membrane</keyword>
<evidence type="ECO:0000256" key="1">
    <source>
        <dbReference type="ARBA" id="ARBA00004141"/>
    </source>
</evidence>
<protein>
    <submittedName>
        <fullName evidence="9">SLC13 family permease</fullName>
    </submittedName>
</protein>
<feature type="transmembrane region" description="Helical" evidence="7">
    <location>
        <begin position="468"/>
        <end position="488"/>
    </location>
</feature>
<dbReference type="EMBL" id="CP039852">
    <property type="protein sequence ID" value="QCZ94122.1"/>
    <property type="molecule type" value="Genomic_DNA"/>
</dbReference>
<dbReference type="GO" id="GO:0006813">
    <property type="term" value="P:potassium ion transport"/>
    <property type="evidence" value="ECO:0007669"/>
    <property type="project" value="InterPro"/>
</dbReference>
<comment type="subcellular location">
    <subcellularLocation>
        <location evidence="1">Membrane</location>
        <topology evidence="1">Multi-pass membrane protein</topology>
    </subcellularLocation>
</comment>
<feature type="transmembrane region" description="Helical" evidence="7">
    <location>
        <begin position="6"/>
        <end position="22"/>
    </location>
</feature>
<evidence type="ECO:0000256" key="7">
    <source>
        <dbReference type="SAM" id="Phobius"/>
    </source>
</evidence>
<dbReference type="RefSeq" id="WP_139756863.1">
    <property type="nucleotide sequence ID" value="NZ_CP039852.1"/>
</dbReference>
<dbReference type="SUPFAM" id="SSF116726">
    <property type="entry name" value="TrkA C-terminal domain-like"/>
    <property type="match status" value="2"/>
</dbReference>
<feature type="transmembrane region" description="Helical" evidence="7">
    <location>
        <begin position="167"/>
        <end position="190"/>
    </location>
</feature>
<dbReference type="PROSITE" id="PS51202">
    <property type="entry name" value="RCK_C"/>
    <property type="match status" value="2"/>
</dbReference>
<feature type="transmembrane region" description="Helical" evidence="7">
    <location>
        <begin position="57"/>
        <end position="75"/>
    </location>
</feature>
<dbReference type="PANTHER" id="PTHR43652">
    <property type="entry name" value="BASIC AMINO ACID ANTIPORTER YFCC-RELATED"/>
    <property type="match status" value="1"/>
</dbReference>
<dbReference type="GO" id="GO:0008324">
    <property type="term" value="F:monoatomic cation transmembrane transporter activity"/>
    <property type="evidence" value="ECO:0007669"/>
    <property type="project" value="InterPro"/>
</dbReference>
<organism evidence="9 10">
    <name type="scientific">Salinimonas iocasae</name>
    <dbReference type="NCBI Taxonomy" id="2572577"/>
    <lineage>
        <taxon>Bacteria</taxon>
        <taxon>Pseudomonadati</taxon>
        <taxon>Pseudomonadota</taxon>
        <taxon>Gammaproteobacteria</taxon>
        <taxon>Alteromonadales</taxon>
        <taxon>Alteromonadaceae</taxon>
        <taxon>Alteromonas/Salinimonas group</taxon>
        <taxon>Salinimonas</taxon>
    </lineage>
</organism>
<dbReference type="Pfam" id="PF03600">
    <property type="entry name" value="CitMHS"/>
    <property type="match status" value="1"/>
</dbReference>
<dbReference type="InterPro" id="IPR051679">
    <property type="entry name" value="DASS-Related_Transporters"/>
</dbReference>
<evidence type="ECO:0000313" key="10">
    <source>
        <dbReference type="Proteomes" id="UP000304912"/>
    </source>
</evidence>
<name>A0A5B7YEF6_9ALTE</name>
<feature type="transmembrane region" description="Helical" evidence="7">
    <location>
        <begin position="136"/>
        <end position="155"/>
    </location>
</feature>
<dbReference type="InterPro" id="IPR006037">
    <property type="entry name" value="RCK_C"/>
</dbReference>
<keyword evidence="10" id="KW-1185">Reference proteome</keyword>
<dbReference type="AlphaFoldDB" id="A0A5B7YEF6"/>
<accession>A0A5B7YEF6</accession>
<evidence type="ECO:0000256" key="3">
    <source>
        <dbReference type="ARBA" id="ARBA00022692"/>
    </source>
</evidence>
<dbReference type="Gene3D" id="3.30.70.1450">
    <property type="entry name" value="Regulator of K+ conductance, C-terminal domain"/>
    <property type="match status" value="2"/>
</dbReference>
<keyword evidence="2" id="KW-0813">Transport</keyword>
<feature type="transmembrane region" description="Helical" evidence="7">
    <location>
        <begin position="430"/>
        <end position="448"/>
    </location>
</feature>
<feature type="transmembrane region" description="Helical" evidence="7">
    <location>
        <begin position="553"/>
        <end position="573"/>
    </location>
</feature>
<dbReference type="Proteomes" id="UP000304912">
    <property type="component" value="Chromosome"/>
</dbReference>
<reference evidence="9 10" key="1">
    <citation type="submission" date="2019-04" db="EMBL/GenBank/DDBJ databases">
        <title>Salinimonas iocasae sp. nov., a halophilic bacterium isolated from the outer tube casing of tubeworms in Okinawa Trough.</title>
        <authorList>
            <person name="Zhang H."/>
            <person name="Wang H."/>
            <person name="Li C."/>
        </authorList>
    </citation>
    <scope>NUCLEOTIDE SEQUENCE [LARGE SCALE GENOMIC DNA]</scope>
    <source>
        <strain evidence="9 10">KX18D6</strain>
    </source>
</reference>
<evidence type="ECO:0000259" key="8">
    <source>
        <dbReference type="PROSITE" id="PS51202"/>
    </source>
</evidence>
<evidence type="ECO:0000256" key="6">
    <source>
        <dbReference type="ARBA" id="ARBA00023136"/>
    </source>
</evidence>
<dbReference type="InterPro" id="IPR004680">
    <property type="entry name" value="Cit_transptr-like_dom"/>
</dbReference>
<evidence type="ECO:0000256" key="2">
    <source>
        <dbReference type="ARBA" id="ARBA00022448"/>
    </source>
</evidence>
<sequence>MDVNQVIVLGAFFSTIFALILTNQRPSTIFALTMLGLLVTQQVSFDDILDNLTNKGLVTLILLLMVSAAIDKTALIKRLGRKLVTASFTTSYWRLFGLTFFSSALLNNTAIVASLIGPVKQNQYHPASRLLIPLSYSAILGGTVTLIGTSTNLIVDSFLQEQGHPGFAFWDFTLFGLIAGLSCGVLMFLMTRFLPNIANKEANYRAYTVEADVDPGSELIGKTVEENHLRNLPELFLVEIIRDGQLISPITPEFVIHENDKLIFSGNVQKLDSLSHIKGLTTFAEADGILRENLTEVIVANRAQIIGQTLKALGFRALFDAAVVAIRRDGEQLSGKLGEIKLQAGDFLLLAAGPDFHSRQNLSRNFFVLSEQKINRPLSNLQEWITVGGFLLVVALSAAEILSLAIGLLFFAAVLIGASVTSNAEVKRNLPLNLIVVIVGALSLATALEGSGVIALSTDFLLPYLADTNWFVALVVVYLATLLLTEFVTNNAAAALMFPFAYGLVGIINAPLMPFALCVAFAASASFISPYGYQTNLLVYNATNYKFGHFAKFGLPISLMYSTIVLLTLNWYYL</sequence>
<dbReference type="GO" id="GO:0005886">
    <property type="term" value="C:plasma membrane"/>
    <property type="evidence" value="ECO:0007669"/>
    <property type="project" value="TreeGrafter"/>
</dbReference>
<feature type="transmembrane region" description="Helical" evidence="7">
    <location>
        <begin position="385"/>
        <end position="418"/>
    </location>
</feature>
<dbReference type="Pfam" id="PF02080">
    <property type="entry name" value="TrkA_C"/>
    <property type="match status" value="2"/>
</dbReference>
<feature type="domain" description="RCK C-terminal" evidence="8">
    <location>
        <begin position="282"/>
        <end position="368"/>
    </location>
</feature>
<feature type="transmembrane region" description="Helical" evidence="7">
    <location>
        <begin position="95"/>
        <end position="116"/>
    </location>
</feature>
<evidence type="ECO:0000313" key="9">
    <source>
        <dbReference type="EMBL" id="QCZ94122.1"/>
    </source>
</evidence>
<keyword evidence="5 7" id="KW-1133">Transmembrane helix</keyword>
<evidence type="ECO:0000256" key="5">
    <source>
        <dbReference type="ARBA" id="ARBA00022989"/>
    </source>
</evidence>
<dbReference type="OrthoDB" id="9809303at2"/>
<feature type="domain" description="RCK C-terminal" evidence="8">
    <location>
        <begin position="195"/>
        <end position="280"/>
    </location>
</feature>
<gene>
    <name evidence="9" type="ORF">FBQ74_11850</name>
</gene>
<keyword evidence="4" id="KW-0677">Repeat</keyword>
<proteinExistence type="predicted"/>